<dbReference type="Gene3D" id="2.30.30.140">
    <property type="match status" value="1"/>
</dbReference>
<dbReference type="RefSeq" id="WP_130480091.1">
    <property type="nucleotide sequence ID" value="NZ_SGWV01000007.1"/>
</dbReference>
<evidence type="ECO:0000313" key="3">
    <source>
        <dbReference type="Proteomes" id="UP000293433"/>
    </source>
</evidence>
<dbReference type="PANTHER" id="PTHR35177:SF1">
    <property type="entry name" value="HYDROGENASE MATURATION FACTOR HYPC"/>
    <property type="match status" value="1"/>
</dbReference>
<dbReference type="OrthoDB" id="9806017at2"/>
<evidence type="ECO:0000313" key="2">
    <source>
        <dbReference type="EMBL" id="RZS57880.1"/>
    </source>
</evidence>
<gene>
    <name evidence="2" type="ORF">EV685_0153</name>
</gene>
<proteinExistence type="inferred from homology"/>
<dbReference type="PROSITE" id="PS01097">
    <property type="entry name" value="HUPF_HYPC"/>
    <property type="match status" value="1"/>
</dbReference>
<organism evidence="2 3">
    <name type="scientific">Sphaerotilus mobilis</name>
    <dbReference type="NCBI Taxonomy" id="47994"/>
    <lineage>
        <taxon>Bacteria</taxon>
        <taxon>Pseudomonadati</taxon>
        <taxon>Pseudomonadota</taxon>
        <taxon>Betaproteobacteria</taxon>
        <taxon>Burkholderiales</taxon>
        <taxon>Sphaerotilaceae</taxon>
        <taxon>Sphaerotilus</taxon>
    </lineage>
</organism>
<dbReference type="GO" id="GO:1902670">
    <property type="term" value="F:carbon dioxide binding"/>
    <property type="evidence" value="ECO:0007669"/>
    <property type="project" value="TreeGrafter"/>
</dbReference>
<accession>A0A4V2EX12</accession>
<comment type="similarity">
    <text evidence="1">Belongs to the HupF/HypC family.</text>
</comment>
<dbReference type="SUPFAM" id="SSF159127">
    <property type="entry name" value="HupF/HypC-like"/>
    <property type="match status" value="1"/>
</dbReference>
<protein>
    <submittedName>
        <fullName evidence="2">Hydrogenase expression/formation protein HypC</fullName>
    </submittedName>
</protein>
<comment type="caution">
    <text evidence="2">The sequence shown here is derived from an EMBL/GenBank/DDBJ whole genome shotgun (WGS) entry which is preliminary data.</text>
</comment>
<dbReference type="InterPro" id="IPR019812">
    <property type="entry name" value="Hydgase_assmbl_chp_CS"/>
</dbReference>
<keyword evidence="3" id="KW-1185">Reference proteome</keyword>
<evidence type="ECO:0000256" key="1">
    <source>
        <dbReference type="ARBA" id="ARBA00006018"/>
    </source>
</evidence>
<dbReference type="Proteomes" id="UP000293433">
    <property type="component" value="Unassembled WGS sequence"/>
</dbReference>
<dbReference type="PANTHER" id="PTHR35177">
    <property type="entry name" value="HYDROGENASE MATURATION FACTOR HYBG"/>
    <property type="match status" value="1"/>
</dbReference>
<reference evidence="2 3" key="1">
    <citation type="submission" date="2019-02" db="EMBL/GenBank/DDBJ databases">
        <title>Genomic Encyclopedia of Type Strains, Phase IV (KMG-IV): sequencing the most valuable type-strain genomes for metagenomic binning, comparative biology and taxonomic classification.</title>
        <authorList>
            <person name="Goeker M."/>
        </authorList>
    </citation>
    <scope>NUCLEOTIDE SEQUENCE [LARGE SCALE GENOMIC DNA]</scope>
    <source>
        <strain evidence="2 3">DSM 10617</strain>
    </source>
</reference>
<dbReference type="GO" id="GO:0005506">
    <property type="term" value="F:iron ion binding"/>
    <property type="evidence" value="ECO:0007669"/>
    <property type="project" value="TreeGrafter"/>
</dbReference>
<dbReference type="GO" id="GO:0051604">
    <property type="term" value="P:protein maturation"/>
    <property type="evidence" value="ECO:0007669"/>
    <property type="project" value="TreeGrafter"/>
</dbReference>
<name>A0A4V2EX12_9BURK</name>
<dbReference type="EMBL" id="SGWV01000007">
    <property type="protein sequence ID" value="RZS57880.1"/>
    <property type="molecule type" value="Genomic_DNA"/>
</dbReference>
<dbReference type="PRINTS" id="PR00445">
    <property type="entry name" value="HUPFHYPC"/>
</dbReference>
<dbReference type="InterPro" id="IPR001109">
    <property type="entry name" value="Hydrogenase_HupF/HypC"/>
</dbReference>
<sequence>MCIGLPLQVIATRPGFATVAGNGPRAVPREVGTLLVEPPQPGDWLLVFLDQAREAITPTRAAEVAALLDQLEDVMHGRRHDDALAFALPSAIDPHALAALTGQHRI</sequence>
<dbReference type="Pfam" id="PF01455">
    <property type="entry name" value="HupF_HypC"/>
    <property type="match status" value="1"/>
</dbReference>
<dbReference type="NCBIfam" id="TIGR00074">
    <property type="entry name" value="hypC_hupF"/>
    <property type="match status" value="1"/>
</dbReference>
<dbReference type="AlphaFoldDB" id="A0A4V2EX12"/>